<dbReference type="InterPro" id="IPR044878">
    <property type="entry name" value="UbiA_sf"/>
</dbReference>
<comment type="pathway">
    <text evidence="8">Quinol/quinone metabolism; menaquinone biosynthesis; menaquinol from 1,4-dihydroxy-2-naphthoate: step 1/2.</text>
</comment>
<dbReference type="EC" id="2.5.1.74" evidence="8 9"/>
<evidence type="ECO:0000256" key="6">
    <source>
        <dbReference type="ARBA" id="ARBA00022989"/>
    </source>
</evidence>
<name>A0A1M5XXE2_9FIRM</name>
<evidence type="ECO:0000256" key="3">
    <source>
        <dbReference type="ARBA" id="ARBA00022475"/>
    </source>
</evidence>
<reference evidence="10 11" key="1">
    <citation type="submission" date="2016-11" db="EMBL/GenBank/DDBJ databases">
        <authorList>
            <person name="Jaros S."/>
            <person name="Januszkiewicz K."/>
            <person name="Wedrychowicz H."/>
        </authorList>
    </citation>
    <scope>NUCLEOTIDE SEQUENCE [LARGE SCALE GENOMIC DNA]</scope>
    <source>
        <strain evidence="10 11">DSM 10068</strain>
    </source>
</reference>
<dbReference type="PANTHER" id="PTHR13929:SF0">
    <property type="entry name" value="UBIA PRENYLTRANSFERASE DOMAIN-CONTAINING PROTEIN 1"/>
    <property type="match status" value="1"/>
</dbReference>
<dbReference type="PIRSF" id="PIRSF005355">
    <property type="entry name" value="UBIAD1"/>
    <property type="match status" value="1"/>
</dbReference>
<proteinExistence type="inferred from homology"/>
<accession>A0A1M5XXE2</accession>
<dbReference type="UniPathway" id="UPA00079">
    <property type="reaction ID" value="UER00168"/>
</dbReference>
<feature type="transmembrane region" description="Helical" evidence="8">
    <location>
        <begin position="12"/>
        <end position="32"/>
    </location>
</feature>
<dbReference type="InterPro" id="IPR000537">
    <property type="entry name" value="UbiA_prenyltransferase"/>
</dbReference>
<keyword evidence="2 8" id="KW-0474">Menaquinone biosynthesis</keyword>
<dbReference type="GO" id="GO:0046428">
    <property type="term" value="F:1,4-dihydroxy-2-naphthoate polyprenyltransferase activity"/>
    <property type="evidence" value="ECO:0007669"/>
    <property type="project" value="UniProtKB-UniRule"/>
</dbReference>
<evidence type="ECO:0000256" key="7">
    <source>
        <dbReference type="ARBA" id="ARBA00023136"/>
    </source>
</evidence>
<dbReference type="OrthoDB" id="9767568at2"/>
<dbReference type="GO" id="GO:0042371">
    <property type="term" value="P:vitamin K biosynthetic process"/>
    <property type="evidence" value="ECO:0007669"/>
    <property type="project" value="TreeGrafter"/>
</dbReference>
<comment type="catalytic activity">
    <reaction evidence="8">
        <text>an all-trans-polyprenyl diphosphate + 1,4-dihydroxy-2-naphthoate + H(+) = a 2-demethylmenaquinol + CO2 + diphosphate</text>
        <dbReference type="Rhea" id="RHEA:26478"/>
        <dbReference type="Rhea" id="RHEA-COMP:9563"/>
        <dbReference type="Rhea" id="RHEA-COMP:9564"/>
        <dbReference type="ChEBI" id="CHEBI:11173"/>
        <dbReference type="ChEBI" id="CHEBI:15378"/>
        <dbReference type="ChEBI" id="CHEBI:16526"/>
        <dbReference type="ChEBI" id="CHEBI:33019"/>
        <dbReference type="ChEBI" id="CHEBI:55437"/>
        <dbReference type="ChEBI" id="CHEBI:58914"/>
        <dbReference type="EC" id="2.5.1.74"/>
    </reaction>
</comment>
<dbReference type="Proteomes" id="UP000183995">
    <property type="component" value="Unassembled WGS sequence"/>
</dbReference>
<feature type="transmembrane region" description="Helical" evidence="8">
    <location>
        <begin position="38"/>
        <end position="59"/>
    </location>
</feature>
<dbReference type="Gene3D" id="1.10.357.140">
    <property type="entry name" value="UbiA prenyltransferase"/>
    <property type="match status" value="1"/>
</dbReference>
<feature type="transmembrane region" description="Helical" evidence="8">
    <location>
        <begin position="218"/>
        <end position="235"/>
    </location>
</feature>
<feature type="transmembrane region" description="Helical" evidence="8">
    <location>
        <begin position="105"/>
        <end position="131"/>
    </location>
</feature>
<comment type="similarity">
    <text evidence="8">Belongs to the MenA family. Type 1 subfamily.</text>
</comment>
<sequence length="290" mass="31266">MKSNLSSWISAARVPTLTASVIPVVLGGILAYNPDTFHLSRVLLAVVSMTFFQITSNLINDVDDFNNKVDTKESFGSSRVVVDGLLTQKQVLTAAWIFFGIAIAIGIYLSVIGGLVILILGLLGAAGTYFYTREPFSFKYRGLGIPVIFVMFGPLPVLGSYYLSAGVLSFKAALLSIPVGLLTTAILHANDLRDIEHDAKAGVKSLAIILGNKKAGTFYLFLIIAAFVSTVIFIFSGLLTYWSMLVLLAGPLAIMLIRTSNTSDKIKVLDRKTAALQMTFGVLLLISVTF</sequence>
<dbReference type="Pfam" id="PF01040">
    <property type="entry name" value="UbiA"/>
    <property type="match status" value="1"/>
</dbReference>
<comment type="function">
    <text evidence="8">Conversion of 1,4-dihydroxy-2-naphthoate (DHNA) to demethylmenaquinone (DMK).</text>
</comment>
<evidence type="ECO:0000256" key="9">
    <source>
        <dbReference type="NCBIfam" id="TIGR00751"/>
    </source>
</evidence>
<evidence type="ECO:0000313" key="10">
    <source>
        <dbReference type="EMBL" id="SHI03913.1"/>
    </source>
</evidence>
<dbReference type="GO" id="GO:0005886">
    <property type="term" value="C:plasma membrane"/>
    <property type="evidence" value="ECO:0007669"/>
    <property type="project" value="UniProtKB-SubCell"/>
</dbReference>
<keyword evidence="11" id="KW-1185">Reference proteome</keyword>
<dbReference type="CDD" id="cd13962">
    <property type="entry name" value="PT_UbiA_UBIAD1"/>
    <property type="match status" value="1"/>
</dbReference>
<keyword evidence="4 8" id="KW-0808">Transferase</keyword>
<evidence type="ECO:0000256" key="1">
    <source>
        <dbReference type="ARBA" id="ARBA00004141"/>
    </source>
</evidence>
<dbReference type="Gene3D" id="1.20.120.1780">
    <property type="entry name" value="UbiA prenyltransferase"/>
    <property type="match status" value="1"/>
</dbReference>
<feature type="transmembrane region" description="Helical" evidence="8">
    <location>
        <begin position="241"/>
        <end position="261"/>
    </location>
</feature>
<dbReference type="PANTHER" id="PTHR13929">
    <property type="entry name" value="1,4-DIHYDROXY-2-NAPHTHOATE OCTAPRENYLTRANSFERASE"/>
    <property type="match status" value="1"/>
</dbReference>
<keyword evidence="3 8" id="KW-1003">Cell membrane</keyword>
<keyword evidence="5 8" id="KW-0812">Transmembrane</keyword>
<dbReference type="NCBIfam" id="TIGR00751">
    <property type="entry name" value="menA"/>
    <property type="match status" value="1"/>
</dbReference>
<gene>
    <name evidence="8" type="primary">menA</name>
    <name evidence="10" type="ORF">SAMN02745823_02083</name>
</gene>
<organism evidence="10 11">
    <name type="scientific">Sporobacter termitidis DSM 10068</name>
    <dbReference type="NCBI Taxonomy" id="1123282"/>
    <lineage>
        <taxon>Bacteria</taxon>
        <taxon>Bacillati</taxon>
        <taxon>Bacillota</taxon>
        <taxon>Clostridia</taxon>
        <taxon>Eubacteriales</taxon>
        <taxon>Oscillospiraceae</taxon>
        <taxon>Sporobacter</taxon>
    </lineage>
</organism>
<evidence type="ECO:0000256" key="5">
    <source>
        <dbReference type="ARBA" id="ARBA00022692"/>
    </source>
</evidence>
<dbReference type="InterPro" id="IPR026046">
    <property type="entry name" value="UBIAD1"/>
</dbReference>
<evidence type="ECO:0000256" key="4">
    <source>
        <dbReference type="ARBA" id="ARBA00022679"/>
    </source>
</evidence>
<dbReference type="HAMAP" id="MF_01937">
    <property type="entry name" value="MenA_1"/>
    <property type="match status" value="1"/>
</dbReference>
<protein>
    <recommendedName>
        <fullName evidence="8 9">1,4-dihydroxy-2-naphthoate octaprenyltransferase</fullName>
        <shortName evidence="8">DHNA-octaprenyltransferase</shortName>
        <ecNumber evidence="8 9">2.5.1.74</ecNumber>
    </recommendedName>
</protein>
<dbReference type="InterPro" id="IPR004657">
    <property type="entry name" value="MenA"/>
</dbReference>
<evidence type="ECO:0000256" key="8">
    <source>
        <dbReference type="HAMAP-Rule" id="MF_01937"/>
    </source>
</evidence>
<dbReference type="GO" id="GO:0009234">
    <property type="term" value="P:menaquinone biosynthetic process"/>
    <property type="evidence" value="ECO:0007669"/>
    <property type="project" value="UniProtKB-UniRule"/>
</dbReference>
<keyword evidence="7 8" id="KW-0472">Membrane</keyword>
<evidence type="ECO:0000256" key="2">
    <source>
        <dbReference type="ARBA" id="ARBA00022428"/>
    </source>
</evidence>
<feature type="transmembrane region" description="Helical" evidence="8">
    <location>
        <begin position="143"/>
        <end position="162"/>
    </location>
</feature>
<evidence type="ECO:0000313" key="11">
    <source>
        <dbReference type="Proteomes" id="UP000183995"/>
    </source>
</evidence>
<dbReference type="AlphaFoldDB" id="A0A1M5XXE2"/>
<comment type="subcellular location">
    <subcellularLocation>
        <location evidence="8">Cell membrane</location>
        <topology evidence="8">Multi-pass membrane protein</topology>
    </subcellularLocation>
    <subcellularLocation>
        <location evidence="1">Membrane</location>
        <topology evidence="1">Multi-pass membrane protein</topology>
    </subcellularLocation>
</comment>
<dbReference type="STRING" id="1123282.SAMN02745823_02083"/>
<dbReference type="RefSeq" id="WP_073078537.1">
    <property type="nucleotide sequence ID" value="NZ_FQXV01000006.1"/>
</dbReference>
<keyword evidence="6 8" id="KW-1133">Transmembrane helix</keyword>
<dbReference type="EMBL" id="FQXV01000006">
    <property type="protein sequence ID" value="SHI03913.1"/>
    <property type="molecule type" value="Genomic_DNA"/>
</dbReference>